<evidence type="ECO:0000313" key="2">
    <source>
        <dbReference type="EMBL" id="HAE25691.1"/>
    </source>
</evidence>
<dbReference type="Gene3D" id="3.40.630.30">
    <property type="match status" value="1"/>
</dbReference>
<proteinExistence type="predicted"/>
<dbReference type="SUPFAM" id="SSF55729">
    <property type="entry name" value="Acyl-CoA N-acyltransferases (Nat)"/>
    <property type="match status" value="1"/>
</dbReference>
<dbReference type="Proteomes" id="UP000259610">
    <property type="component" value="Unassembled WGS sequence"/>
</dbReference>
<dbReference type="CDD" id="cd04301">
    <property type="entry name" value="NAT_SF"/>
    <property type="match status" value="1"/>
</dbReference>
<protein>
    <submittedName>
        <fullName evidence="2">N-acetyltransferase</fullName>
    </submittedName>
</protein>
<dbReference type="AlphaFoldDB" id="A0A3B9GTD4"/>
<keyword evidence="2" id="KW-0808">Transferase</keyword>
<reference evidence="2 3" key="1">
    <citation type="journal article" date="2018" name="Nat. Biotechnol.">
        <title>A standardized bacterial taxonomy based on genome phylogeny substantially revises the tree of life.</title>
        <authorList>
            <person name="Parks D.H."/>
            <person name="Chuvochina M."/>
            <person name="Waite D.W."/>
            <person name="Rinke C."/>
            <person name="Skarshewski A."/>
            <person name="Chaumeil P.A."/>
            <person name="Hugenholtz P."/>
        </authorList>
    </citation>
    <scope>NUCLEOTIDE SEQUENCE [LARGE SCALE GENOMIC DNA]</scope>
    <source>
        <strain evidence="2">UBA8733</strain>
    </source>
</reference>
<dbReference type="EMBL" id="DMAN01000019">
    <property type="protein sequence ID" value="HAE25691.1"/>
    <property type="molecule type" value="Genomic_DNA"/>
</dbReference>
<sequence length="187" mass="20334">MGKLNWIWGSERVRIPCCCDQNGHNMNKTWIRRFKSEDIDAVADLNTLAFGGTEEAGIVRKLHANHESLLSLVAHRDDVLVAHIELFRILINGKPSAVGLGPLSVRPDLQRRGIGSSLIRMGLLVMAGRGESLVFVLGHPEFYSSLGFSADLAKPFRAPWSGPAFMAQAINPGAPESGELTYPAAFG</sequence>
<comment type="caution">
    <text evidence="2">The sequence shown here is derived from an EMBL/GenBank/DDBJ whole genome shotgun (WGS) entry which is preliminary data.</text>
</comment>
<dbReference type="InterPro" id="IPR000182">
    <property type="entry name" value="GNAT_dom"/>
</dbReference>
<dbReference type="GO" id="GO:0016747">
    <property type="term" value="F:acyltransferase activity, transferring groups other than amino-acyl groups"/>
    <property type="evidence" value="ECO:0007669"/>
    <property type="project" value="InterPro"/>
</dbReference>
<feature type="domain" description="N-acetyltransferase" evidence="1">
    <location>
        <begin position="29"/>
        <end position="171"/>
    </location>
</feature>
<name>A0A3B9GTD4_9PROT</name>
<dbReference type="PROSITE" id="PS51186">
    <property type="entry name" value="GNAT"/>
    <property type="match status" value="1"/>
</dbReference>
<evidence type="ECO:0000313" key="3">
    <source>
        <dbReference type="Proteomes" id="UP000259610"/>
    </source>
</evidence>
<dbReference type="InterPro" id="IPR016181">
    <property type="entry name" value="Acyl_CoA_acyltransferase"/>
</dbReference>
<dbReference type="Pfam" id="PF13527">
    <property type="entry name" value="Acetyltransf_9"/>
    <property type="match status" value="1"/>
</dbReference>
<accession>A0A3B9GTD4</accession>
<gene>
    <name evidence="2" type="ORF">DCG58_00900</name>
</gene>
<evidence type="ECO:0000259" key="1">
    <source>
        <dbReference type="PROSITE" id="PS51186"/>
    </source>
</evidence>
<organism evidence="2 3">
    <name type="scientific">Hyphomonas adhaerens</name>
    <dbReference type="NCBI Taxonomy" id="81029"/>
    <lineage>
        <taxon>Bacteria</taxon>
        <taxon>Pseudomonadati</taxon>
        <taxon>Pseudomonadota</taxon>
        <taxon>Alphaproteobacteria</taxon>
        <taxon>Hyphomonadales</taxon>
        <taxon>Hyphomonadaceae</taxon>
        <taxon>Hyphomonas</taxon>
    </lineage>
</organism>